<feature type="transmembrane region" description="Helical" evidence="7">
    <location>
        <begin position="117"/>
        <end position="135"/>
    </location>
</feature>
<dbReference type="Pfam" id="PF00230">
    <property type="entry name" value="MIP"/>
    <property type="match status" value="2"/>
</dbReference>
<dbReference type="InterPro" id="IPR000425">
    <property type="entry name" value="MIP"/>
</dbReference>
<evidence type="ECO:0000256" key="4">
    <source>
        <dbReference type="ARBA" id="ARBA00022989"/>
    </source>
</evidence>
<dbReference type="GO" id="GO:0016020">
    <property type="term" value="C:membrane"/>
    <property type="evidence" value="ECO:0007669"/>
    <property type="project" value="UniProtKB-SubCell"/>
</dbReference>
<dbReference type="InterPro" id="IPR022357">
    <property type="entry name" value="MIP_CS"/>
</dbReference>
<feature type="transmembrane region" description="Helical" evidence="7">
    <location>
        <begin position="20"/>
        <end position="50"/>
    </location>
</feature>
<dbReference type="AlphaFoldDB" id="A0A1X6NQR6"/>
<evidence type="ECO:0000256" key="2">
    <source>
        <dbReference type="ARBA" id="ARBA00022448"/>
    </source>
</evidence>
<evidence type="ECO:0000256" key="7">
    <source>
        <dbReference type="SAM" id="Phobius"/>
    </source>
</evidence>
<keyword evidence="4 7" id="KW-1133">Transmembrane helix</keyword>
<protein>
    <recommendedName>
        <fullName evidence="10">Aquaporin</fullName>
    </recommendedName>
</protein>
<dbReference type="InterPro" id="IPR034294">
    <property type="entry name" value="Aquaporin_transptr"/>
</dbReference>
<evidence type="ECO:0000256" key="3">
    <source>
        <dbReference type="ARBA" id="ARBA00022692"/>
    </source>
</evidence>
<dbReference type="PANTHER" id="PTHR45724:SF13">
    <property type="entry name" value="AQUAPORIN NIP1-1-RELATED"/>
    <property type="match status" value="1"/>
</dbReference>
<dbReference type="PRINTS" id="PR00783">
    <property type="entry name" value="MINTRINSICP"/>
</dbReference>
<keyword evidence="5 7" id="KW-0472">Membrane</keyword>
<reference evidence="8 9" key="1">
    <citation type="submission" date="2017-03" db="EMBL/GenBank/DDBJ databases">
        <title>WGS assembly of Porphyra umbilicalis.</title>
        <authorList>
            <person name="Brawley S.H."/>
            <person name="Blouin N.A."/>
            <person name="Ficko-Blean E."/>
            <person name="Wheeler G.L."/>
            <person name="Lohr M."/>
            <person name="Goodson H.V."/>
            <person name="Jenkins J.W."/>
            <person name="Blaby-Haas C.E."/>
            <person name="Helliwell K.E."/>
            <person name="Chan C."/>
            <person name="Marriage T."/>
            <person name="Bhattacharya D."/>
            <person name="Klein A.S."/>
            <person name="Badis Y."/>
            <person name="Brodie J."/>
            <person name="Cao Y."/>
            <person name="Collen J."/>
            <person name="Dittami S.M."/>
            <person name="Gachon C.M."/>
            <person name="Green B.R."/>
            <person name="Karpowicz S."/>
            <person name="Kim J.W."/>
            <person name="Kudahl U."/>
            <person name="Lin S."/>
            <person name="Michel G."/>
            <person name="Mittag M."/>
            <person name="Olson B.J."/>
            <person name="Pangilinan J."/>
            <person name="Peng Y."/>
            <person name="Qiu H."/>
            <person name="Shu S."/>
            <person name="Singer J.T."/>
            <person name="Smith A.G."/>
            <person name="Sprecher B.N."/>
            <person name="Wagner V."/>
            <person name="Wang W."/>
            <person name="Wang Z.-Y."/>
            <person name="Yan J."/>
            <person name="Yarish C."/>
            <person name="Zoeuner-Riek S."/>
            <person name="Zhuang Y."/>
            <person name="Zou Y."/>
            <person name="Lindquist E.A."/>
            <person name="Grimwood J."/>
            <person name="Barry K."/>
            <person name="Rokhsar D.S."/>
            <person name="Schmutz J."/>
            <person name="Stiller J.W."/>
            <person name="Grossman A.R."/>
            <person name="Prochnik S.E."/>
        </authorList>
    </citation>
    <scope>NUCLEOTIDE SEQUENCE [LARGE SCALE GENOMIC DNA]</scope>
    <source>
        <strain evidence="8">4086291</strain>
    </source>
</reference>
<evidence type="ECO:0000256" key="5">
    <source>
        <dbReference type="ARBA" id="ARBA00023136"/>
    </source>
</evidence>
<dbReference type="PROSITE" id="PS00221">
    <property type="entry name" value="MIP"/>
    <property type="match status" value="1"/>
</dbReference>
<dbReference type="Proteomes" id="UP000218209">
    <property type="component" value="Unassembled WGS sequence"/>
</dbReference>
<keyword evidence="3 6" id="KW-0812">Transmembrane</keyword>
<comment type="subcellular location">
    <subcellularLocation>
        <location evidence="1">Membrane</location>
        <topology evidence="1">Multi-pass membrane protein</topology>
    </subcellularLocation>
</comment>
<dbReference type="SUPFAM" id="SSF81338">
    <property type="entry name" value="Aquaporin-like"/>
    <property type="match status" value="1"/>
</dbReference>
<evidence type="ECO:0000313" key="9">
    <source>
        <dbReference type="Proteomes" id="UP000218209"/>
    </source>
</evidence>
<dbReference type="EMBL" id="KV919197">
    <property type="protein sequence ID" value="OSX70870.1"/>
    <property type="molecule type" value="Genomic_DNA"/>
</dbReference>
<evidence type="ECO:0000256" key="1">
    <source>
        <dbReference type="ARBA" id="ARBA00004141"/>
    </source>
</evidence>
<sequence length="256" mass="26233">MSDLRNRFGQLGMEALGTFFLVATISISATTAPAAAPIAVGVILASMIYAGGHVSGAHYNPALTLALFFRGGIAMADMLLYMASQLVGAVVAGLVAGLITGHTIAPKMGPTSNHLQAFLAEAIFTGALAFVFLSVTTSENTKGNPYFGAAIASVVTVAAYTIAGISGAVLNPAVGAGLVLTHNWLKVGYLLWLVAAQAVGSCAGVAAFWFVAPSDFEEVSEEARGMFEAARLRAREGAQEARSLLPQRGDAGPSQG</sequence>
<dbReference type="GO" id="GO:0015267">
    <property type="term" value="F:channel activity"/>
    <property type="evidence" value="ECO:0007669"/>
    <property type="project" value="InterPro"/>
</dbReference>
<dbReference type="OrthoDB" id="3222at2759"/>
<evidence type="ECO:0000256" key="6">
    <source>
        <dbReference type="RuleBase" id="RU000477"/>
    </source>
</evidence>
<keyword evidence="2 6" id="KW-0813">Transport</keyword>
<proteinExistence type="inferred from homology"/>
<organism evidence="8 9">
    <name type="scientific">Porphyra umbilicalis</name>
    <name type="common">Purple laver</name>
    <name type="synonym">Red alga</name>
    <dbReference type="NCBI Taxonomy" id="2786"/>
    <lineage>
        <taxon>Eukaryota</taxon>
        <taxon>Rhodophyta</taxon>
        <taxon>Bangiophyceae</taxon>
        <taxon>Bangiales</taxon>
        <taxon>Bangiaceae</taxon>
        <taxon>Porphyra</taxon>
    </lineage>
</organism>
<comment type="similarity">
    <text evidence="6">Belongs to the MIP/aquaporin (TC 1.A.8) family.</text>
</comment>
<gene>
    <name evidence="8" type="ORF">BU14_0647s0009</name>
</gene>
<accession>A0A1X6NQR6</accession>
<feature type="transmembrane region" description="Helical" evidence="7">
    <location>
        <begin position="147"/>
        <end position="169"/>
    </location>
</feature>
<name>A0A1X6NQR6_PORUM</name>
<keyword evidence="9" id="KW-1185">Reference proteome</keyword>
<feature type="transmembrane region" description="Helical" evidence="7">
    <location>
        <begin position="86"/>
        <end position="105"/>
    </location>
</feature>
<evidence type="ECO:0008006" key="10">
    <source>
        <dbReference type="Google" id="ProtNLM"/>
    </source>
</evidence>
<evidence type="ECO:0000313" key="8">
    <source>
        <dbReference type="EMBL" id="OSX70870.1"/>
    </source>
</evidence>
<feature type="transmembrane region" description="Helical" evidence="7">
    <location>
        <begin position="189"/>
        <end position="211"/>
    </location>
</feature>
<dbReference type="InterPro" id="IPR023271">
    <property type="entry name" value="Aquaporin-like"/>
</dbReference>
<dbReference type="PANTHER" id="PTHR45724">
    <property type="entry name" value="AQUAPORIN NIP2-1"/>
    <property type="match status" value="1"/>
</dbReference>
<dbReference type="Gene3D" id="1.20.1080.10">
    <property type="entry name" value="Glycerol uptake facilitator protein"/>
    <property type="match status" value="1"/>
</dbReference>